<reference evidence="8" key="1">
    <citation type="submission" date="2024-02" db="UniProtKB">
        <authorList>
            <consortium name="WormBaseParasite"/>
        </authorList>
    </citation>
    <scope>IDENTIFICATION</scope>
</reference>
<keyword evidence="5" id="KW-0676">Redox-active center</keyword>
<accession>A0AAF3EA50</accession>
<dbReference type="Pfam" id="PF00462">
    <property type="entry name" value="Glutaredoxin"/>
    <property type="match status" value="1"/>
</dbReference>
<dbReference type="GO" id="GO:0015035">
    <property type="term" value="F:protein-disulfide reductase activity"/>
    <property type="evidence" value="ECO:0007669"/>
    <property type="project" value="TreeGrafter"/>
</dbReference>
<sequence length="116" mass="12996">MGAFQSRVDEEGVRKAVDSQSVVMFTKSACSYCVKAKNLLNEQKVDYKEIDFDALKQQNPNEHQGLVNGLVYMTKITGVPQIFICGKFIGGFTELSELHEAKTLLEKISECTKEND</sequence>
<dbReference type="PRINTS" id="PR00160">
    <property type="entry name" value="GLUTAREDOXIN"/>
</dbReference>
<dbReference type="Proteomes" id="UP000887575">
    <property type="component" value="Unassembled WGS sequence"/>
</dbReference>
<evidence type="ECO:0000256" key="3">
    <source>
        <dbReference type="ARBA" id="ARBA00022982"/>
    </source>
</evidence>
<evidence type="ECO:0000256" key="4">
    <source>
        <dbReference type="ARBA" id="ARBA00023157"/>
    </source>
</evidence>
<evidence type="ECO:0000256" key="1">
    <source>
        <dbReference type="ARBA" id="ARBA00007787"/>
    </source>
</evidence>
<comment type="similarity">
    <text evidence="1">Belongs to the glutaredoxin family.</text>
</comment>
<organism evidence="7 8">
    <name type="scientific">Mesorhabditis belari</name>
    <dbReference type="NCBI Taxonomy" id="2138241"/>
    <lineage>
        <taxon>Eukaryota</taxon>
        <taxon>Metazoa</taxon>
        <taxon>Ecdysozoa</taxon>
        <taxon>Nematoda</taxon>
        <taxon>Chromadorea</taxon>
        <taxon>Rhabditida</taxon>
        <taxon>Rhabditina</taxon>
        <taxon>Rhabditomorpha</taxon>
        <taxon>Rhabditoidea</taxon>
        <taxon>Rhabditidae</taxon>
        <taxon>Mesorhabditinae</taxon>
        <taxon>Mesorhabditis</taxon>
    </lineage>
</organism>
<name>A0AAF3EA50_9BILA</name>
<keyword evidence="3" id="KW-0249">Electron transport</keyword>
<evidence type="ECO:0000313" key="8">
    <source>
        <dbReference type="WBParaSite" id="MBELARI_LOCUS10793"/>
    </source>
</evidence>
<proteinExistence type="inferred from homology"/>
<evidence type="ECO:0000256" key="5">
    <source>
        <dbReference type="ARBA" id="ARBA00023284"/>
    </source>
</evidence>
<dbReference type="SUPFAM" id="SSF52833">
    <property type="entry name" value="Thioredoxin-like"/>
    <property type="match status" value="1"/>
</dbReference>
<dbReference type="AlphaFoldDB" id="A0AAF3EA50"/>
<dbReference type="CDD" id="cd02066">
    <property type="entry name" value="GRX_family"/>
    <property type="match status" value="1"/>
</dbReference>
<protein>
    <recommendedName>
        <fullName evidence="6">Glutaredoxin domain-containing protein</fullName>
    </recommendedName>
</protein>
<evidence type="ECO:0000313" key="7">
    <source>
        <dbReference type="Proteomes" id="UP000887575"/>
    </source>
</evidence>
<dbReference type="InterPro" id="IPR002109">
    <property type="entry name" value="Glutaredoxin"/>
</dbReference>
<dbReference type="Gene3D" id="3.40.30.10">
    <property type="entry name" value="Glutaredoxin"/>
    <property type="match status" value="1"/>
</dbReference>
<dbReference type="PROSITE" id="PS51354">
    <property type="entry name" value="GLUTAREDOXIN_2"/>
    <property type="match status" value="1"/>
</dbReference>
<evidence type="ECO:0000259" key="6">
    <source>
        <dbReference type="Pfam" id="PF00462"/>
    </source>
</evidence>
<dbReference type="PANTHER" id="PTHR46679">
    <property type="match status" value="1"/>
</dbReference>
<dbReference type="InterPro" id="IPR014025">
    <property type="entry name" value="Glutaredoxin_subgr"/>
</dbReference>
<keyword evidence="4" id="KW-1015">Disulfide bond</keyword>
<dbReference type="GO" id="GO:0005739">
    <property type="term" value="C:mitochondrion"/>
    <property type="evidence" value="ECO:0007669"/>
    <property type="project" value="TreeGrafter"/>
</dbReference>
<dbReference type="InterPro" id="IPR036249">
    <property type="entry name" value="Thioredoxin-like_sf"/>
</dbReference>
<keyword evidence="7" id="KW-1185">Reference proteome</keyword>
<keyword evidence="2" id="KW-0813">Transport</keyword>
<feature type="domain" description="Glutaredoxin" evidence="6">
    <location>
        <begin position="22"/>
        <end position="89"/>
    </location>
</feature>
<evidence type="ECO:0000256" key="2">
    <source>
        <dbReference type="ARBA" id="ARBA00022448"/>
    </source>
</evidence>
<dbReference type="PANTHER" id="PTHR46679:SF1">
    <property type="entry name" value="GLUTAREDOXIN-2, MITOCHONDRIAL"/>
    <property type="match status" value="1"/>
</dbReference>
<dbReference type="WBParaSite" id="MBELARI_LOCUS10793">
    <property type="protein sequence ID" value="MBELARI_LOCUS10793"/>
    <property type="gene ID" value="MBELARI_LOCUS10793"/>
</dbReference>